<feature type="domain" description="RNase H type-1" evidence="2">
    <location>
        <begin position="1"/>
        <end position="51"/>
    </location>
</feature>
<sequence>MRMVSVEITPLNLNRTVHVIMTSPTRLLWCPGDSNIPQNERVDRLAKDAAQTQQTSKHTQQIISISKLKQHTNPNLRLQPPLLKHNNNG</sequence>
<dbReference type="GO" id="GO:0004523">
    <property type="term" value="F:RNA-DNA hybrid ribonuclease activity"/>
    <property type="evidence" value="ECO:0007669"/>
    <property type="project" value="InterPro"/>
</dbReference>
<dbReference type="GO" id="GO:0003676">
    <property type="term" value="F:nucleic acid binding"/>
    <property type="evidence" value="ECO:0007669"/>
    <property type="project" value="InterPro"/>
</dbReference>
<feature type="compositionally biased region" description="Polar residues" evidence="1">
    <location>
        <begin position="50"/>
        <end position="64"/>
    </location>
</feature>
<reference evidence="3" key="1">
    <citation type="submission" date="2021-03" db="EMBL/GenBank/DDBJ databases">
        <title>Draft genome sequence of rust myrtle Austropuccinia psidii MF-1, a brazilian biotype.</title>
        <authorList>
            <person name="Quecine M.C."/>
            <person name="Pachon D.M.R."/>
            <person name="Bonatelli M.L."/>
            <person name="Correr F.H."/>
            <person name="Franceschini L.M."/>
            <person name="Leite T.F."/>
            <person name="Margarido G.R.A."/>
            <person name="Almeida C.A."/>
            <person name="Ferrarezi J.A."/>
            <person name="Labate C.A."/>
        </authorList>
    </citation>
    <scope>NUCLEOTIDE SEQUENCE</scope>
    <source>
        <strain evidence="3">MF-1</strain>
    </source>
</reference>
<evidence type="ECO:0000313" key="3">
    <source>
        <dbReference type="EMBL" id="MBW0541311.1"/>
    </source>
</evidence>
<gene>
    <name evidence="3" type="ORF">O181_081026</name>
</gene>
<evidence type="ECO:0000256" key="1">
    <source>
        <dbReference type="SAM" id="MobiDB-lite"/>
    </source>
</evidence>
<dbReference type="InterPro" id="IPR012337">
    <property type="entry name" value="RNaseH-like_sf"/>
</dbReference>
<comment type="caution">
    <text evidence="3">The sequence shown here is derived from an EMBL/GenBank/DDBJ whole genome shotgun (WGS) entry which is preliminary data.</text>
</comment>
<protein>
    <recommendedName>
        <fullName evidence="2">RNase H type-1 domain-containing protein</fullName>
    </recommendedName>
</protein>
<feature type="region of interest" description="Disordered" evidence="1">
    <location>
        <begin position="47"/>
        <end position="89"/>
    </location>
</feature>
<dbReference type="InterPro" id="IPR036397">
    <property type="entry name" value="RNaseH_sf"/>
</dbReference>
<evidence type="ECO:0000259" key="2">
    <source>
        <dbReference type="PROSITE" id="PS50879"/>
    </source>
</evidence>
<dbReference type="EMBL" id="AVOT02045979">
    <property type="protein sequence ID" value="MBW0541311.1"/>
    <property type="molecule type" value="Genomic_DNA"/>
</dbReference>
<dbReference type="Gene3D" id="3.30.420.10">
    <property type="entry name" value="Ribonuclease H-like superfamily/Ribonuclease H"/>
    <property type="match status" value="1"/>
</dbReference>
<dbReference type="Proteomes" id="UP000765509">
    <property type="component" value="Unassembled WGS sequence"/>
</dbReference>
<proteinExistence type="predicted"/>
<dbReference type="PROSITE" id="PS50879">
    <property type="entry name" value="RNASE_H_1"/>
    <property type="match status" value="1"/>
</dbReference>
<keyword evidence="4" id="KW-1185">Reference proteome</keyword>
<dbReference type="OrthoDB" id="2927436at2759"/>
<accession>A0A9Q3FPX5</accession>
<dbReference type="InterPro" id="IPR002156">
    <property type="entry name" value="RNaseH_domain"/>
</dbReference>
<name>A0A9Q3FPX5_9BASI</name>
<evidence type="ECO:0000313" key="4">
    <source>
        <dbReference type="Proteomes" id="UP000765509"/>
    </source>
</evidence>
<organism evidence="3 4">
    <name type="scientific">Austropuccinia psidii MF-1</name>
    <dbReference type="NCBI Taxonomy" id="1389203"/>
    <lineage>
        <taxon>Eukaryota</taxon>
        <taxon>Fungi</taxon>
        <taxon>Dikarya</taxon>
        <taxon>Basidiomycota</taxon>
        <taxon>Pucciniomycotina</taxon>
        <taxon>Pucciniomycetes</taxon>
        <taxon>Pucciniales</taxon>
        <taxon>Sphaerophragmiaceae</taxon>
        <taxon>Austropuccinia</taxon>
    </lineage>
</organism>
<dbReference type="SUPFAM" id="SSF53098">
    <property type="entry name" value="Ribonuclease H-like"/>
    <property type="match status" value="1"/>
</dbReference>
<dbReference type="AlphaFoldDB" id="A0A9Q3FPX5"/>